<comment type="caution">
    <text evidence="2">The sequence shown here is derived from an EMBL/GenBank/DDBJ whole genome shotgun (WGS) entry which is preliminary data.</text>
</comment>
<keyword evidence="3" id="KW-1185">Reference proteome</keyword>
<feature type="region of interest" description="Disordered" evidence="1">
    <location>
        <begin position="469"/>
        <end position="585"/>
    </location>
</feature>
<feature type="compositionally biased region" description="Acidic residues" evidence="1">
    <location>
        <begin position="498"/>
        <end position="516"/>
    </location>
</feature>
<dbReference type="AlphaFoldDB" id="A0A8H4Q0C3"/>
<feature type="compositionally biased region" description="Low complexity" evidence="1">
    <location>
        <begin position="109"/>
        <end position="125"/>
    </location>
</feature>
<dbReference type="Proteomes" id="UP000562929">
    <property type="component" value="Unassembled WGS sequence"/>
</dbReference>
<evidence type="ECO:0000256" key="1">
    <source>
        <dbReference type="SAM" id="MobiDB-lite"/>
    </source>
</evidence>
<proteinExistence type="predicted"/>
<organism evidence="2 3">
    <name type="scientific">Ophiocordyceps camponoti-floridani</name>
    <dbReference type="NCBI Taxonomy" id="2030778"/>
    <lineage>
        <taxon>Eukaryota</taxon>
        <taxon>Fungi</taxon>
        <taxon>Dikarya</taxon>
        <taxon>Ascomycota</taxon>
        <taxon>Pezizomycotina</taxon>
        <taxon>Sordariomycetes</taxon>
        <taxon>Hypocreomycetidae</taxon>
        <taxon>Hypocreales</taxon>
        <taxon>Ophiocordycipitaceae</taxon>
        <taxon>Ophiocordyceps</taxon>
    </lineage>
</organism>
<feature type="compositionally biased region" description="Basic and acidic residues" evidence="1">
    <location>
        <begin position="559"/>
        <end position="569"/>
    </location>
</feature>
<accession>A0A8H4Q0C3</accession>
<feature type="compositionally biased region" description="Low complexity" evidence="1">
    <location>
        <begin position="517"/>
        <end position="530"/>
    </location>
</feature>
<protein>
    <submittedName>
        <fullName evidence="2">Uncharacterized protein</fullName>
    </submittedName>
</protein>
<reference evidence="2 3" key="1">
    <citation type="journal article" date="2020" name="G3 (Bethesda)">
        <title>Genetic Underpinnings of Host Manipulation by Ophiocordyceps as Revealed by Comparative Transcriptomics.</title>
        <authorList>
            <person name="Will I."/>
            <person name="Das B."/>
            <person name="Trinh T."/>
            <person name="Brachmann A."/>
            <person name="Ohm R.A."/>
            <person name="de Bekker C."/>
        </authorList>
    </citation>
    <scope>NUCLEOTIDE SEQUENCE [LARGE SCALE GENOMIC DNA]</scope>
    <source>
        <strain evidence="2 3">EC05</strain>
    </source>
</reference>
<dbReference type="EMBL" id="JAACLJ010000010">
    <property type="protein sequence ID" value="KAF4580484.1"/>
    <property type="molecule type" value="Genomic_DNA"/>
</dbReference>
<feature type="region of interest" description="Disordered" evidence="1">
    <location>
        <begin position="210"/>
        <end position="265"/>
    </location>
</feature>
<feature type="region of interest" description="Disordered" evidence="1">
    <location>
        <begin position="23"/>
        <end position="138"/>
    </location>
</feature>
<feature type="compositionally biased region" description="Basic and acidic residues" evidence="1">
    <location>
        <begin position="469"/>
        <end position="481"/>
    </location>
</feature>
<name>A0A8H4Q0C3_9HYPO</name>
<evidence type="ECO:0000313" key="2">
    <source>
        <dbReference type="EMBL" id="KAF4580484.1"/>
    </source>
</evidence>
<sequence length="585" mass="62149">MFHTLHCPRCRAWLYCPGRVGASAVQPQTRGDHSSPGPGALARGGREWAIPPRTPKVGTLWAVGGSPHHRPRDPSGGNRATLTPPGRRVAGSPPTGVPKPAASARARDPGLTLEGGTRTLTPGPAAAGGGAPGERGAHVRPPAAEPLCGGPVQVPPSGRPRRTKVIWGSKTIRYRGPGPGEAGPRQRHLFVVGLGSLGKPGEYRVGRLLSEPPAQTRPPKTSTTKAAAPVAAPGQKTTAKKSVATAKAAKPKDPAAPPSPRPTVTAIPAKDRAELAAEGHSLFLSMPRGCGAKTQTQLLALRQLVASTAATRGLDRVIPSGASYLAVRYKSTFERDEAIKVLKRERVDAKDRLVTPVVAPFGVAAEEEEPQAWLLVPGPTDSTQDVADAVFEHLREVGLPAGGFHLRRVAYQGTPQAQIAVLWDKAPPFIKHLVIRGSRRLVSMEPKTLCKLCGGRHRVAACTTKGDWRLGRREDPEDRHVVGPGPFEPCQDPATAEEQPDAEMQEPAETQDEDPPADQAQPEDPPASDSDASRGRSGRSASPATPDKPVRDRSKRGHRGGESREGRKAQRERRKSRGVKEKGYP</sequence>
<gene>
    <name evidence="2" type="ORF">GQ602_007405</name>
</gene>
<feature type="compositionally biased region" description="Low complexity" evidence="1">
    <location>
        <begin position="236"/>
        <end position="248"/>
    </location>
</feature>
<evidence type="ECO:0000313" key="3">
    <source>
        <dbReference type="Proteomes" id="UP000562929"/>
    </source>
</evidence>